<dbReference type="OrthoDB" id="2613826at2"/>
<reference evidence="1 2" key="1">
    <citation type="journal article" date="2016" name="Antonie Van Leeuwenhoek">
        <title>Bacillus depressus sp. nov., isolated from soil of a sunflower field.</title>
        <authorList>
            <person name="Wei X."/>
            <person name="Xin D."/>
            <person name="Xin Y."/>
            <person name="Zhang H."/>
            <person name="Wang T."/>
            <person name="Zhang J."/>
        </authorList>
    </citation>
    <scope>NUCLEOTIDE SEQUENCE [LARGE SCALE GENOMIC DNA]</scope>
    <source>
        <strain evidence="1 2">BZ1</strain>
    </source>
</reference>
<keyword evidence="1" id="KW-0808">Transferase</keyword>
<proteinExistence type="predicted"/>
<dbReference type="RefSeq" id="WP_151537042.1">
    <property type="nucleotide sequence ID" value="NZ_WBOS01000019.1"/>
</dbReference>
<accession>A0A6L3V0C6</accession>
<evidence type="ECO:0000313" key="1">
    <source>
        <dbReference type="EMBL" id="KAB2329370.1"/>
    </source>
</evidence>
<dbReference type="Gene3D" id="3.40.50.300">
    <property type="entry name" value="P-loop containing nucleotide triphosphate hydrolases"/>
    <property type="match status" value="1"/>
</dbReference>
<keyword evidence="2" id="KW-1185">Reference proteome</keyword>
<protein>
    <submittedName>
        <fullName evidence="1">Sulfotransferase</fullName>
    </submittedName>
</protein>
<dbReference type="GO" id="GO:0016740">
    <property type="term" value="F:transferase activity"/>
    <property type="evidence" value="ECO:0007669"/>
    <property type="project" value="UniProtKB-KW"/>
</dbReference>
<sequence>MDILISAATHRSGSTLLQRIFNARMKTLIWGEHNGVLTNFCELEKKLSDYASKFEHQREVYFKTNENPSNWIATMNPSKKFIDNAVHHSVKAFLDNLYAEHNKTHDIIGFKEVRYGQAELELFRKCYPHTKIILLVRNPIDVWRSHSNHLKKEVYNHSLEKFIKKWRNHVLYYINLAKNDPNAYFLKYEDIVARKPKTLNTILDVADITMEEFNSVLDVKIKGLNKGTTKPNDLHRIEMKCSDIMEQLNYPIG</sequence>
<dbReference type="SUPFAM" id="SSF52540">
    <property type="entry name" value="P-loop containing nucleoside triphosphate hydrolases"/>
    <property type="match status" value="1"/>
</dbReference>
<name>A0A6L3V0C6_9BACI</name>
<evidence type="ECO:0000313" key="2">
    <source>
        <dbReference type="Proteomes" id="UP000481030"/>
    </source>
</evidence>
<dbReference type="Pfam" id="PF13469">
    <property type="entry name" value="Sulfotransfer_3"/>
    <property type="match status" value="1"/>
</dbReference>
<dbReference type="AlphaFoldDB" id="A0A6L3V0C6"/>
<dbReference type="Proteomes" id="UP000481030">
    <property type="component" value="Unassembled WGS sequence"/>
</dbReference>
<dbReference type="EMBL" id="WBOS01000019">
    <property type="protein sequence ID" value="KAB2329370.1"/>
    <property type="molecule type" value="Genomic_DNA"/>
</dbReference>
<dbReference type="InterPro" id="IPR027417">
    <property type="entry name" value="P-loop_NTPase"/>
</dbReference>
<comment type="caution">
    <text evidence="1">The sequence shown here is derived from an EMBL/GenBank/DDBJ whole genome shotgun (WGS) entry which is preliminary data.</text>
</comment>
<gene>
    <name evidence="1" type="ORF">F7731_22550</name>
</gene>
<organism evidence="1 2">
    <name type="scientific">Cytobacillus depressus</name>
    <dbReference type="NCBI Taxonomy" id="1602942"/>
    <lineage>
        <taxon>Bacteria</taxon>
        <taxon>Bacillati</taxon>
        <taxon>Bacillota</taxon>
        <taxon>Bacilli</taxon>
        <taxon>Bacillales</taxon>
        <taxon>Bacillaceae</taxon>
        <taxon>Cytobacillus</taxon>
    </lineage>
</organism>